<evidence type="ECO:0000256" key="10">
    <source>
        <dbReference type="ARBA" id="ARBA00022989"/>
    </source>
</evidence>
<comment type="similarity">
    <text evidence="3 14">Belongs to the ammonia transporter channel (TC 1.A.11.2) family.</text>
</comment>
<dbReference type="NCBIfam" id="TIGR00836">
    <property type="entry name" value="amt"/>
    <property type="match status" value="1"/>
</dbReference>
<dbReference type="GO" id="GO:0097272">
    <property type="term" value="P:ammonium homeostasis"/>
    <property type="evidence" value="ECO:0007669"/>
    <property type="project" value="TreeGrafter"/>
</dbReference>
<sequence>MLDAIWVLICAGLVFLMQAGFMCLESGSTRSKNSINVAFKNLTDIGISVVMFWAFGFALMFGTSQAGWIGTTGFLPTIGHTGVWSAAFFVFQTMFCGTAITIVSGAVAERMRFAGYLVVALLLASLIYPLFGHWVWNGIMSGAKTGWLGMHGFVDFAGATVVHSVAGWVALAAVLCIGPREGRFPPGAPPQKITGHNLPVAMLGTVLLWFGWFGFNGGSALTVNEQVPELLANTLLAGASGLVAALAVGWPLRGRPDVDLVIHGSLAGLVAITASCHVVSSSSAICIGSVGGLVMLAVDRLLNRWHIDDAVNAIPVHVGGGVWGSVAVAIFGQPERLGTGLDFAAQLGVQLAGVVVCCVWAFGLSYVLLRLINRKLPLRVTLEQERIGLNVAEHGASTELHDLFTAMDHQARTGDLNLQVPVEPFTEVGQIADRYNRVMAALREAVARTEAIVSTASDAIITFAKPTLTILTVNPSTELIFGYAGTQLVGQPFDLLLDTPERVPPERMPHDAEPAASDGVVIQLIHGGRHEVVGRRSDGSTFWLEAVVTQVALDDASFYTGIFRDISERKAQTEELKAARQLAELASQAKSNFLSTMSHELRTPMNAIIGFTEVVMERCEDLLPSRQYDNLSRVLLSAEHLLSLINHILDLSKIEAGRMEVHHSRVTLGPLL</sequence>
<dbReference type="HOGENOM" id="CLU_000445_33_6_7"/>
<comment type="caution">
    <text evidence="14">Lacks conserved residue(s) required for the propagation of feature annotation.</text>
</comment>
<dbReference type="InterPro" id="IPR035965">
    <property type="entry name" value="PAS-like_dom_sf"/>
</dbReference>
<evidence type="ECO:0000256" key="12">
    <source>
        <dbReference type="ARBA" id="ARBA00023136"/>
    </source>
</evidence>
<dbReference type="Pfam" id="PF00512">
    <property type="entry name" value="HisKA"/>
    <property type="match status" value="1"/>
</dbReference>
<dbReference type="Gene3D" id="1.10.3430.10">
    <property type="entry name" value="Ammonium transporter AmtB like domains"/>
    <property type="match status" value="1"/>
</dbReference>
<evidence type="ECO:0000256" key="1">
    <source>
        <dbReference type="ARBA" id="ARBA00000085"/>
    </source>
</evidence>
<evidence type="ECO:0000256" key="4">
    <source>
        <dbReference type="ARBA" id="ARBA00022448"/>
    </source>
</evidence>
<dbReference type="GO" id="GO:0005886">
    <property type="term" value="C:plasma membrane"/>
    <property type="evidence" value="ECO:0007669"/>
    <property type="project" value="UniProtKB-SubCell"/>
</dbReference>
<accession>W4LNS1</accession>
<dbReference type="InterPro" id="IPR024041">
    <property type="entry name" value="NH4_transpt_AmtB-like_dom"/>
</dbReference>
<evidence type="ECO:0000259" key="16">
    <source>
        <dbReference type="PROSITE" id="PS50113"/>
    </source>
</evidence>
<dbReference type="PANTHER" id="PTHR11730">
    <property type="entry name" value="AMMONIUM TRANSPORTER"/>
    <property type="match status" value="1"/>
</dbReference>
<gene>
    <name evidence="17" type="ORF">ETSY1_15295</name>
</gene>
<evidence type="ECO:0000313" key="18">
    <source>
        <dbReference type="Proteomes" id="UP000019141"/>
    </source>
</evidence>
<feature type="transmembrane region" description="Helical" evidence="14">
    <location>
        <begin position="114"/>
        <end position="136"/>
    </location>
</feature>
<keyword evidence="11" id="KW-0902">Two-component regulatory system</keyword>
<comment type="caution">
    <text evidence="17">The sequence shown here is derived from an EMBL/GenBank/DDBJ whole genome shotgun (WGS) entry which is preliminary data.</text>
</comment>
<dbReference type="CDD" id="cd00082">
    <property type="entry name" value="HisKA"/>
    <property type="match status" value="1"/>
</dbReference>
<dbReference type="GO" id="GO:0000155">
    <property type="term" value="F:phosphorelay sensor kinase activity"/>
    <property type="evidence" value="ECO:0007669"/>
    <property type="project" value="InterPro"/>
</dbReference>
<dbReference type="GO" id="GO:0008519">
    <property type="term" value="F:ammonium channel activity"/>
    <property type="evidence" value="ECO:0007669"/>
    <property type="project" value="InterPro"/>
</dbReference>
<evidence type="ECO:0000256" key="8">
    <source>
        <dbReference type="ARBA" id="ARBA00022777"/>
    </source>
</evidence>
<dbReference type="CDD" id="cd00130">
    <property type="entry name" value="PAS"/>
    <property type="match status" value="1"/>
</dbReference>
<dbReference type="AlphaFoldDB" id="W4LNS1"/>
<dbReference type="PROSITE" id="PS50109">
    <property type="entry name" value="HIS_KIN"/>
    <property type="match status" value="1"/>
</dbReference>
<dbReference type="Pfam" id="PF13426">
    <property type="entry name" value="PAS_9"/>
    <property type="match status" value="1"/>
</dbReference>
<reference evidence="17 18" key="1">
    <citation type="journal article" date="2014" name="Nature">
        <title>An environmental bacterial taxon with a large and distinct metabolic repertoire.</title>
        <authorList>
            <person name="Wilson M.C."/>
            <person name="Mori T."/>
            <person name="Ruckert C."/>
            <person name="Uria A.R."/>
            <person name="Helf M.J."/>
            <person name="Takada K."/>
            <person name="Gernert C."/>
            <person name="Steffens U.A."/>
            <person name="Heycke N."/>
            <person name="Schmitt S."/>
            <person name="Rinke C."/>
            <person name="Helfrich E.J."/>
            <person name="Brachmann A.O."/>
            <person name="Gurgui C."/>
            <person name="Wakimoto T."/>
            <person name="Kracht M."/>
            <person name="Crusemann M."/>
            <person name="Hentschel U."/>
            <person name="Abe I."/>
            <person name="Matsunaga S."/>
            <person name="Kalinowski J."/>
            <person name="Takeyama H."/>
            <person name="Piel J."/>
        </authorList>
    </citation>
    <scope>NUCLEOTIDE SEQUENCE [LARGE SCALE GENOMIC DNA]</scope>
    <source>
        <strain evidence="18">TSY1</strain>
    </source>
</reference>
<keyword evidence="13 14" id="KW-0924">Ammonia transport</keyword>
<dbReference type="InterPro" id="IPR036097">
    <property type="entry name" value="HisK_dim/P_sf"/>
</dbReference>
<evidence type="ECO:0000313" key="17">
    <source>
        <dbReference type="EMBL" id="ETW99350.1"/>
    </source>
</evidence>
<keyword evidence="6 14" id="KW-0812">Transmembrane</keyword>
<evidence type="ECO:0000256" key="2">
    <source>
        <dbReference type="ARBA" id="ARBA00004141"/>
    </source>
</evidence>
<dbReference type="NCBIfam" id="TIGR00229">
    <property type="entry name" value="sensory_box"/>
    <property type="match status" value="1"/>
</dbReference>
<dbReference type="Proteomes" id="UP000019141">
    <property type="component" value="Unassembled WGS sequence"/>
</dbReference>
<dbReference type="SMART" id="SM00388">
    <property type="entry name" value="HisKA"/>
    <property type="match status" value="1"/>
</dbReference>
<keyword evidence="10 14" id="KW-1133">Transmembrane helix</keyword>
<feature type="transmembrane region" description="Helical" evidence="14">
    <location>
        <begin position="230"/>
        <end position="251"/>
    </location>
</feature>
<feature type="transmembrane region" description="Helical" evidence="14">
    <location>
        <begin position="198"/>
        <end position="215"/>
    </location>
</feature>
<dbReference type="PANTHER" id="PTHR11730:SF6">
    <property type="entry name" value="AMMONIUM TRANSPORTER"/>
    <property type="match status" value="1"/>
</dbReference>
<dbReference type="GO" id="GO:0005524">
    <property type="term" value="F:ATP binding"/>
    <property type="evidence" value="ECO:0007669"/>
    <property type="project" value="UniProtKB-KW"/>
</dbReference>
<evidence type="ECO:0000256" key="3">
    <source>
        <dbReference type="ARBA" id="ARBA00005887"/>
    </source>
</evidence>
<feature type="transmembrane region" description="Helical" evidence="14">
    <location>
        <begin position="310"/>
        <end position="331"/>
    </location>
</feature>
<proteinExistence type="inferred from homology"/>
<dbReference type="FunFam" id="1.10.287.130:FF:000038">
    <property type="entry name" value="Sensory transduction histidine kinase"/>
    <property type="match status" value="1"/>
</dbReference>
<evidence type="ECO:0000256" key="5">
    <source>
        <dbReference type="ARBA" id="ARBA00022679"/>
    </source>
</evidence>
<feature type="domain" description="PAC" evidence="16">
    <location>
        <begin position="528"/>
        <end position="578"/>
    </location>
</feature>
<dbReference type="SUPFAM" id="SSF111352">
    <property type="entry name" value="Ammonium transporter"/>
    <property type="match status" value="1"/>
</dbReference>
<evidence type="ECO:0000256" key="9">
    <source>
        <dbReference type="ARBA" id="ARBA00022840"/>
    </source>
</evidence>
<feature type="non-terminal residue" evidence="17">
    <location>
        <position position="672"/>
    </location>
</feature>
<keyword evidence="7" id="KW-0547">Nucleotide-binding</keyword>
<feature type="domain" description="Histidine kinase" evidence="15">
    <location>
        <begin position="596"/>
        <end position="672"/>
    </location>
</feature>
<keyword evidence="4 14" id="KW-0813">Transport</keyword>
<protein>
    <recommendedName>
        <fullName evidence="14">Ammonium transporter</fullName>
    </recommendedName>
</protein>
<dbReference type="PROSITE" id="PS50113">
    <property type="entry name" value="PAC"/>
    <property type="match status" value="1"/>
</dbReference>
<name>W4LNS1_ENTF1</name>
<feature type="transmembrane region" description="Helical" evidence="14">
    <location>
        <begin position="45"/>
        <end position="63"/>
    </location>
</feature>
<dbReference type="Gene3D" id="1.10.287.130">
    <property type="match status" value="1"/>
</dbReference>
<dbReference type="InterPro" id="IPR000014">
    <property type="entry name" value="PAS"/>
</dbReference>
<evidence type="ECO:0000256" key="6">
    <source>
        <dbReference type="ARBA" id="ARBA00022692"/>
    </source>
</evidence>
<dbReference type="EMBL" id="AZHW01000456">
    <property type="protein sequence ID" value="ETW99350.1"/>
    <property type="molecule type" value="Genomic_DNA"/>
</dbReference>
<feature type="transmembrane region" description="Helical" evidence="14">
    <location>
        <begin position="6"/>
        <end position="24"/>
    </location>
</feature>
<keyword evidence="5" id="KW-0808">Transferase</keyword>
<dbReference type="Gene3D" id="3.30.450.20">
    <property type="entry name" value="PAS domain"/>
    <property type="match status" value="1"/>
</dbReference>
<keyword evidence="9" id="KW-0067">ATP-binding</keyword>
<comment type="catalytic activity">
    <reaction evidence="1">
        <text>ATP + protein L-histidine = ADP + protein N-phospho-L-histidine.</text>
        <dbReference type="EC" id="2.7.13.3"/>
    </reaction>
</comment>
<keyword evidence="12 14" id="KW-0472">Membrane</keyword>
<evidence type="ECO:0000259" key="15">
    <source>
        <dbReference type="PROSITE" id="PS50109"/>
    </source>
</evidence>
<feature type="transmembrane region" description="Helical" evidence="14">
    <location>
        <begin position="83"/>
        <end position="107"/>
    </location>
</feature>
<organism evidence="17 18">
    <name type="scientific">Entotheonella factor</name>
    <dbReference type="NCBI Taxonomy" id="1429438"/>
    <lineage>
        <taxon>Bacteria</taxon>
        <taxon>Pseudomonadati</taxon>
        <taxon>Nitrospinota/Tectimicrobiota group</taxon>
        <taxon>Candidatus Tectimicrobiota</taxon>
        <taxon>Candidatus Entotheonellia</taxon>
        <taxon>Candidatus Entotheonellales</taxon>
        <taxon>Candidatus Entotheonellaceae</taxon>
        <taxon>Candidatus Entotheonella</taxon>
    </lineage>
</organism>
<feature type="transmembrane region" description="Helical" evidence="14">
    <location>
        <begin position="343"/>
        <end position="369"/>
    </location>
</feature>
<dbReference type="Pfam" id="PF00909">
    <property type="entry name" value="Ammonium_transp"/>
    <property type="match status" value="1"/>
</dbReference>
<dbReference type="SUPFAM" id="SSF55785">
    <property type="entry name" value="PYP-like sensor domain (PAS domain)"/>
    <property type="match status" value="1"/>
</dbReference>
<evidence type="ECO:0000256" key="7">
    <source>
        <dbReference type="ARBA" id="ARBA00022741"/>
    </source>
</evidence>
<evidence type="ECO:0000256" key="13">
    <source>
        <dbReference type="ARBA" id="ARBA00023177"/>
    </source>
</evidence>
<comment type="subcellular location">
    <subcellularLocation>
        <location evidence="14">Cell membrane</location>
        <topology evidence="14">Multi-pass membrane protein</topology>
    </subcellularLocation>
    <subcellularLocation>
        <location evidence="2">Membrane</location>
        <topology evidence="2">Multi-pass membrane protein</topology>
    </subcellularLocation>
</comment>
<evidence type="ECO:0000256" key="11">
    <source>
        <dbReference type="ARBA" id="ARBA00023012"/>
    </source>
</evidence>
<dbReference type="InterPro" id="IPR003661">
    <property type="entry name" value="HisK_dim/P_dom"/>
</dbReference>
<dbReference type="SMART" id="SM00091">
    <property type="entry name" value="PAS"/>
    <property type="match status" value="1"/>
</dbReference>
<dbReference type="InterPro" id="IPR029020">
    <property type="entry name" value="Ammonium/urea_transptr"/>
</dbReference>
<dbReference type="InterPro" id="IPR000700">
    <property type="entry name" value="PAS-assoc_C"/>
</dbReference>
<dbReference type="SUPFAM" id="SSF47384">
    <property type="entry name" value="Homodimeric domain of signal transducing histidine kinase"/>
    <property type="match status" value="1"/>
</dbReference>
<keyword evidence="18" id="KW-1185">Reference proteome</keyword>
<keyword evidence="8" id="KW-0418">Kinase</keyword>
<dbReference type="InterPro" id="IPR005467">
    <property type="entry name" value="His_kinase_dom"/>
</dbReference>
<dbReference type="InterPro" id="IPR001905">
    <property type="entry name" value="Ammonium_transpt"/>
</dbReference>
<feature type="transmembrane region" description="Helical" evidence="14">
    <location>
        <begin position="156"/>
        <end position="177"/>
    </location>
</feature>
<evidence type="ECO:0000256" key="14">
    <source>
        <dbReference type="RuleBase" id="RU362002"/>
    </source>
</evidence>